<dbReference type="Pfam" id="PF06776">
    <property type="entry name" value="IalB"/>
    <property type="match status" value="1"/>
</dbReference>
<evidence type="ECO:0000313" key="2">
    <source>
        <dbReference type="EMBL" id="SHG02440.1"/>
    </source>
</evidence>
<dbReference type="Proteomes" id="UP000189796">
    <property type="component" value="Chromosome I"/>
</dbReference>
<dbReference type="EMBL" id="LT670817">
    <property type="protein sequence ID" value="SHG02440.1"/>
    <property type="molecule type" value="Genomic_DNA"/>
</dbReference>
<dbReference type="Gene3D" id="2.60.40.1880">
    <property type="entry name" value="Invasion associated locus B (IalB) protein"/>
    <property type="match status" value="1"/>
</dbReference>
<reference evidence="2 3" key="1">
    <citation type="submission" date="2016-11" db="EMBL/GenBank/DDBJ databases">
        <authorList>
            <person name="Jaros S."/>
            <person name="Januszkiewicz K."/>
            <person name="Wedrychowicz H."/>
        </authorList>
    </citation>
    <scope>NUCLEOTIDE SEQUENCE [LARGE SCALE GENOMIC DNA]</scope>
    <source>
        <strain evidence="2 3">GAS138</strain>
    </source>
</reference>
<proteinExistence type="predicted"/>
<feature type="region of interest" description="Disordered" evidence="1">
    <location>
        <begin position="37"/>
        <end position="60"/>
    </location>
</feature>
<sequence>MTNSHRTETRSGSTYAKHSFATLLLVAVASVASNQRAASQQNPTAAPKAGGTEIAPRGQREVKDITYGDWRKLCFKPGGSKTLCRTSITGTFTTGQVAVRVDIVEREGDPTARLQVFSPVGMYLPKPAKLTIDQGEPHSVPYTWCLTNACIAGTVADPKMVKEMDSGRTLRLEFVDSNLLLLTTSLPLAQFASIHKGAPAQTLEQDIDE</sequence>
<evidence type="ECO:0000313" key="3">
    <source>
        <dbReference type="Proteomes" id="UP000189796"/>
    </source>
</evidence>
<evidence type="ECO:0000256" key="1">
    <source>
        <dbReference type="SAM" id="MobiDB-lite"/>
    </source>
</evidence>
<accession>A0A1M5GF76</accession>
<dbReference type="OrthoDB" id="8017994at2"/>
<dbReference type="AlphaFoldDB" id="A0A1M5GF76"/>
<protein>
    <submittedName>
        <fullName evidence="2">Invasion protein IalB, involved in pathogenesis</fullName>
    </submittedName>
</protein>
<dbReference type="InterPro" id="IPR010642">
    <property type="entry name" value="Invasion_prot_B"/>
</dbReference>
<gene>
    <name evidence="2" type="ORF">SAMN05443248_0010</name>
</gene>
<name>A0A1M5GF76_9BRAD</name>
<dbReference type="InterPro" id="IPR038696">
    <property type="entry name" value="IalB_sf"/>
</dbReference>
<organism evidence="2 3">
    <name type="scientific">Bradyrhizobium erythrophlei</name>
    <dbReference type="NCBI Taxonomy" id="1437360"/>
    <lineage>
        <taxon>Bacteria</taxon>
        <taxon>Pseudomonadati</taxon>
        <taxon>Pseudomonadota</taxon>
        <taxon>Alphaproteobacteria</taxon>
        <taxon>Hyphomicrobiales</taxon>
        <taxon>Nitrobacteraceae</taxon>
        <taxon>Bradyrhizobium</taxon>
    </lineage>
</organism>